<dbReference type="NCBIfam" id="TIGR02937">
    <property type="entry name" value="sigma70-ECF"/>
    <property type="match status" value="1"/>
</dbReference>
<evidence type="ECO:0000256" key="1">
    <source>
        <dbReference type="ARBA" id="ARBA00010641"/>
    </source>
</evidence>
<dbReference type="NCBIfam" id="NF009191">
    <property type="entry name" value="PRK12539.1"/>
    <property type="match status" value="1"/>
</dbReference>
<accession>R4X546</accession>
<organism evidence="8 9">
    <name type="scientific">Caballeronia insecticola</name>
    <dbReference type="NCBI Taxonomy" id="758793"/>
    <lineage>
        <taxon>Bacteria</taxon>
        <taxon>Pseudomonadati</taxon>
        <taxon>Pseudomonadota</taxon>
        <taxon>Betaproteobacteria</taxon>
        <taxon>Burkholderiales</taxon>
        <taxon>Burkholderiaceae</taxon>
        <taxon>Caballeronia</taxon>
    </lineage>
</organism>
<evidence type="ECO:0000259" key="6">
    <source>
        <dbReference type="Pfam" id="PF04542"/>
    </source>
</evidence>
<dbReference type="SUPFAM" id="SSF88946">
    <property type="entry name" value="Sigma2 domain of RNA polymerase sigma factors"/>
    <property type="match status" value="1"/>
</dbReference>
<geneLocation type="plasmid" evidence="8 9">
    <name>p1</name>
</geneLocation>
<dbReference type="EMBL" id="AP013061">
    <property type="protein sequence ID" value="BAN27897.1"/>
    <property type="molecule type" value="Genomic_DNA"/>
</dbReference>
<dbReference type="HOGENOM" id="CLU_047691_10_2_4"/>
<keyword evidence="4" id="KW-0238">DNA-binding</keyword>
<dbReference type="AlphaFoldDB" id="R4X546"/>
<gene>
    <name evidence="8" type="ORF">BRPE64_DCDS09610</name>
</gene>
<dbReference type="SUPFAM" id="SSF88659">
    <property type="entry name" value="Sigma3 and sigma4 domains of RNA polymerase sigma factors"/>
    <property type="match status" value="1"/>
</dbReference>
<reference evidence="8 9" key="2">
    <citation type="journal article" date="2018" name="Int. J. Syst. Evol. Microbiol.">
        <title>Burkholderia insecticola sp. nov., a gut symbiotic bacterium of the bean bug Riptortus pedestris.</title>
        <authorList>
            <person name="Takeshita K."/>
            <person name="Tamaki H."/>
            <person name="Ohbayashi T."/>
            <person name="Meng X.-Y."/>
            <person name="Sone T."/>
            <person name="Mitani Y."/>
            <person name="Peeters C."/>
            <person name="Kikuchi Y."/>
            <person name="Vandamme P."/>
        </authorList>
    </citation>
    <scope>NUCLEOTIDE SEQUENCE [LARGE SCALE GENOMIC DNA]</scope>
    <source>
        <strain evidence="8">RPE64</strain>
        <plasmid evidence="8 9">p1</plasmid>
    </source>
</reference>
<evidence type="ECO:0000313" key="8">
    <source>
        <dbReference type="EMBL" id="BAN27897.1"/>
    </source>
</evidence>
<keyword evidence="9" id="KW-1185">Reference proteome</keyword>
<evidence type="ECO:0000256" key="3">
    <source>
        <dbReference type="ARBA" id="ARBA00023082"/>
    </source>
</evidence>
<keyword evidence="5" id="KW-0804">Transcription</keyword>
<dbReference type="CDD" id="cd06171">
    <property type="entry name" value="Sigma70_r4"/>
    <property type="match status" value="1"/>
</dbReference>
<dbReference type="GO" id="GO:0016987">
    <property type="term" value="F:sigma factor activity"/>
    <property type="evidence" value="ECO:0007669"/>
    <property type="project" value="UniProtKB-KW"/>
</dbReference>
<dbReference type="InterPro" id="IPR036388">
    <property type="entry name" value="WH-like_DNA-bd_sf"/>
</dbReference>
<proteinExistence type="inferred from homology"/>
<keyword evidence="8" id="KW-0614">Plasmid</keyword>
<dbReference type="PATRIC" id="fig|758793.3.peg.6103"/>
<dbReference type="GO" id="GO:0003677">
    <property type="term" value="F:DNA binding"/>
    <property type="evidence" value="ECO:0007669"/>
    <property type="project" value="UniProtKB-KW"/>
</dbReference>
<dbReference type="InterPro" id="IPR007627">
    <property type="entry name" value="RNA_pol_sigma70_r2"/>
</dbReference>
<sequence length="234" mass="26079">MQDAFAMKELDGDSPLPTVVLAMVAIAAHHGFGYSETTDLKLGLPGLAHTGTILQEAESRLKALFVAGLAGDQNAYRGFLQALTRHLRGYLRKRLPQHHADVEDLVQEILLAVHNARHTYRTDEPLTAWLHAIARYKLMDFFRSRARRESLHDPLDDHAEFLAVIDDEPAQARHDIGKLLDDLPDKQRLPIVHMKLEGLSVTETARMTGLSESAVKVGVHRGLKALAARIRGLR</sequence>
<dbReference type="InterPro" id="IPR013249">
    <property type="entry name" value="RNA_pol_sigma70_r4_t2"/>
</dbReference>
<keyword evidence="3" id="KW-0731">Sigma factor</keyword>
<dbReference type="GO" id="GO:0006352">
    <property type="term" value="P:DNA-templated transcription initiation"/>
    <property type="evidence" value="ECO:0007669"/>
    <property type="project" value="InterPro"/>
</dbReference>
<comment type="similarity">
    <text evidence="1">Belongs to the sigma-70 factor family. ECF subfamily.</text>
</comment>
<dbReference type="InterPro" id="IPR039425">
    <property type="entry name" value="RNA_pol_sigma-70-like"/>
</dbReference>
<dbReference type="Proteomes" id="UP000013966">
    <property type="component" value="Plasmid p1"/>
</dbReference>
<dbReference type="InterPro" id="IPR013325">
    <property type="entry name" value="RNA_pol_sigma_r2"/>
</dbReference>
<evidence type="ECO:0000256" key="5">
    <source>
        <dbReference type="ARBA" id="ARBA00023163"/>
    </source>
</evidence>
<dbReference type="Pfam" id="PF08281">
    <property type="entry name" value="Sigma70_r4_2"/>
    <property type="match status" value="1"/>
</dbReference>
<feature type="domain" description="RNA polymerase sigma factor 70 region 4 type 2" evidence="7">
    <location>
        <begin position="175"/>
        <end position="226"/>
    </location>
</feature>
<dbReference type="Gene3D" id="1.10.10.10">
    <property type="entry name" value="Winged helix-like DNA-binding domain superfamily/Winged helix DNA-binding domain"/>
    <property type="match status" value="1"/>
</dbReference>
<evidence type="ECO:0000256" key="2">
    <source>
        <dbReference type="ARBA" id="ARBA00023015"/>
    </source>
</evidence>
<keyword evidence="2" id="KW-0805">Transcription regulation</keyword>
<evidence type="ECO:0000259" key="7">
    <source>
        <dbReference type="Pfam" id="PF08281"/>
    </source>
</evidence>
<dbReference type="PANTHER" id="PTHR43133:SF58">
    <property type="entry name" value="ECF RNA POLYMERASE SIGMA FACTOR SIGD"/>
    <property type="match status" value="1"/>
</dbReference>
<dbReference type="NCBIfam" id="NF009188">
    <property type="entry name" value="PRK12536.1"/>
    <property type="match status" value="1"/>
</dbReference>
<dbReference type="InterPro" id="IPR014284">
    <property type="entry name" value="RNA_pol_sigma-70_dom"/>
</dbReference>
<dbReference type="KEGG" id="buo:BRPE64_DCDS09610"/>
<evidence type="ECO:0000313" key="9">
    <source>
        <dbReference type="Proteomes" id="UP000013966"/>
    </source>
</evidence>
<evidence type="ECO:0000256" key="4">
    <source>
        <dbReference type="ARBA" id="ARBA00023125"/>
    </source>
</evidence>
<protein>
    <submittedName>
        <fullName evidence="8">RNA polymerase sigma-24 subunit ECF subfamily</fullName>
    </submittedName>
</protein>
<dbReference type="PANTHER" id="PTHR43133">
    <property type="entry name" value="RNA POLYMERASE ECF-TYPE SIGMA FACTO"/>
    <property type="match status" value="1"/>
</dbReference>
<dbReference type="Gene3D" id="1.10.1740.10">
    <property type="match status" value="1"/>
</dbReference>
<dbReference type="Pfam" id="PF04542">
    <property type="entry name" value="Sigma70_r2"/>
    <property type="match status" value="1"/>
</dbReference>
<reference evidence="8 9" key="1">
    <citation type="journal article" date="2013" name="Genome Announc.">
        <title>Complete Genome Sequence of Burkholderia sp. Strain RPE64, Bacterial Symbiont of the Bean Bug Riptortus pedestris.</title>
        <authorList>
            <person name="Shibata T.F."/>
            <person name="Maeda T."/>
            <person name="Nikoh N."/>
            <person name="Yamaguchi K."/>
            <person name="Oshima K."/>
            <person name="Hattori M."/>
            <person name="Nishiyama T."/>
            <person name="Hasebe M."/>
            <person name="Fukatsu T."/>
            <person name="Kikuchi Y."/>
            <person name="Shigenobu S."/>
        </authorList>
    </citation>
    <scope>NUCLEOTIDE SEQUENCE [LARGE SCALE GENOMIC DNA]</scope>
    <source>
        <plasmid evidence="8 9">p1</plasmid>
    </source>
</reference>
<name>R4X546_9BURK</name>
<dbReference type="InterPro" id="IPR013324">
    <property type="entry name" value="RNA_pol_sigma_r3/r4-like"/>
</dbReference>
<feature type="domain" description="RNA polymerase sigma-70 region 2" evidence="6">
    <location>
        <begin position="81"/>
        <end position="148"/>
    </location>
</feature>